<name>A0ACB9AB01_ARCLA</name>
<evidence type="ECO:0000313" key="1">
    <source>
        <dbReference type="EMBL" id="KAI3707166.1"/>
    </source>
</evidence>
<evidence type="ECO:0000313" key="2">
    <source>
        <dbReference type="Proteomes" id="UP001055879"/>
    </source>
</evidence>
<comment type="caution">
    <text evidence="1">The sequence shown here is derived from an EMBL/GenBank/DDBJ whole genome shotgun (WGS) entry which is preliminary data.</text>
</comment>
<reference evidence="2" key="1">
    <citation type="journal article" date="2022" name="Mol. Ecol. Resour.">
        <title>The genomes of chicory, endive, great burdock and yacon provide insights into Asteraceae palaeo-polyploidization history and plant inulin production.</title>
        <authorList>
            <person name="Fan W."/>
            <person name="Wang S."/>
            <person name="Wang H."/>
            <person name="Wang A."/>
            <person name="Jiang F."/>
            <person name="Liu H."/>
            <person name="Zhao H."/>
            <person name="Xu D."/>
            <person name="Zhang Y."/>
        </authorList>
    </citation>
    <scope>NUCLEOTIDE SEQUENCE [LARGE SCALE GENOMIC DNA]</scope>
    <source>
        <strain evidence="2">cv. Niubang</strain>
    </source>
</reference>
<reference evidence="1 2" key="2">
    <citation type="journal article" date="2022" name="Mol. Ecol. Resour.">
        <title>The genomes of chicory, endive, great burdock and yacon provide insights into Asteraceae paleo-polyploidization history and plant inulin production.</title>
        <authorList>
            <person name="Fan W."/>
            <person name="Wang S."/>
            <person name="Wang H."/>
            <person name="Wang A."/>
            <person name="Jiang F."/>
            <person name="Liu H."/>
            <person name="Zhao H."/>
            <person name="Xu D."/>
            <person name="Zhang Y."/>
        </authorList>
    </citation>
    <scope>NUCLEOTIDE SEQUENCE [LARGE SCALE GENOMIC DNA]</scope>
    <source>
        <strain evidence="2">cv. Niubang</strain>
    </source>
</reference>
<dbReference type="EMBL" id="CM042054">
    <property type="protein sequence ID" value="KAI3707166.1"/>
    <property type="molecule type" value="Genomic_DNA"/>
</dbReference>
<proteinExistence type="predicted"/>
<gene>
    <name evidence="1" type="ORF">L6452_25438</name>
</gene>
<keyword evidence="2" id="KW-1185">Reference proteome</keyword>
<sequence length="127" mass="14698">MEDIEFYEEDSYDSSDNDGYVMFNDKVQTSTEVQSFTKMQKFDEVNPCTELIVNGSELLKSGESQGKKCCFKHSLWIFGDVSVFKNFMGRNDEDLHEYEETKDEILSYGLFLPNYSDGCKDNSRVCL</sequence>
<protein>
    <submittedName>
        <fullName evidence="1">Uncharacterized protein</fullName>
    </submittedName>
</protein>
<dbReference type="Proteomes" id="UP001055879">
    <property type="component" value="Linkage Group LG08"/>
</dbReference>
<organism evidence="1 2">
    <name type="scientific">Arctium lappa</name>
    <name type="common">Greater burdock</name>
    <name type="synonym">Lappa major</name>
    <dbReference type="NCBI Taxonomy" id="4217"/>
    <lineage>
        <taxon>Eukaryota</taxon>
        <taxon>Viridiplantae</taxon>
        <taxon>Streptophyta</taxon>
        <taxon>Embryophyta</taxon>
        <taxon>Tracheophyta</taxon>
        <taxon>Spermatophyta</taxon>
        <taxon>Magnoliopsida</taxon>
        <taxon>eudicotyledons</taxon>
        <taxon>Gunneridae</taxon>
        <taxon>Pentapetalae</taxon>
        <taxon>asterids</taxon>
        <taxon>campanulids</taxon>
        <taxon>Asterales</taxon>
        <taxon>Asteraceae</taxon>
        <taxon>Carduoideae</taxon>
        <taxon>Cardueae</taxon>
        <taxon>Arctiinae</taxon>
        <taxon>Arctium</taxon>
    </lineage>
</organism>
<accession>A0ACB9AB01</accession>